<keyword evidence="2 3" id="KW-0040">ANK repeat</keyword>
<protein>
    <submittedName>
        <fullName evidence="5">Palmitoyltransferase ZDHHC13</fullName>
    </submittedName>
</protein>
<accession>A0A1Q9DQ01</accession>
<feature type="transmembrane region" description="Helical" evidence="4">
    <location>
        <begin position="115"/>
        <end position="136"/>
    </location>
</feature>
<dbReference type="PANTHER" id="PTHR24171:SF9">
    <property type="entry name" value="ANKYRIN REPEAT DOMAIN-CONTAINING PROTEIN 39"/>
    <property type="match status" value="1"/>
</dbReference>
<evidence type="ECO:0000313" key="6">
    <source>
        <dbReference type="Proteomes" id="UP000186817"/>
    </source>
</evidence>
<dbReference type="Pfam" id="PF12796">
    <property type="entry name" value="Ank_2"/>
    <property type="match status" value="2"/>
</dbReference>
<evidence type="ECO:0000256" key="1">
    <source>
        <dbReference type="ARBA" id="ARBA00022737"/>
    </source>
</evidence>
<dbReference type="SMART" id="SM00248">
    <property type="entry name" value="ANK"/>
    <property type="match status" value="3"/>
</dbReference>
<dbReference type="EMBL" id="LSRX01000441">
    <property type="protein sequence ID" value="OLP97242.1"/>
    <property type="molecule type" value="Genomic_DNA"/>
</dbReference>
<dbReference type="AlphaFoldDB" id="A0A1Q9DQ01"/>
<gene>
    <name evidence="5" type="primary">ZDHHC13</name>
    <name evidence="5" type="ORF">AK812_SmicGene20426</name>
</gene>
<evidence type="ECO:0000313" key="5">
    <source>
        <dbReference type="EMBL" id="OLP97242.1"/>
    </source>
</evidence>
<name>A0A1Q9DQ01_SYMMI</name>
<dbReference type="Proteomes" id="UP000186817">
    <property type="component" value="Unassembled WGS sequence"/>
</dbReference>
<dbReference type="InterPro" id="IPR002110">
    <property type="entry name" value="Ankyrin_rpt"/>
</dbReference>
<feature type="repeat" description="ANK" evidence="3">
    <location>
        <begin position="263"/>
        <end position="289"/>
    </location>
</feature>
<dbReference type="SUPFAM" id="SSF48403">
    <property type="entry name" value="Ankyrin repeat"/>
    <property type="match status" value="1"/>
</dbReference>
<organism evidence="5 6">
    <name type="scientific">Symbiodinium microadriaticum</name>
    <name type="common">Dinoflagellate</name>
    <name type="synonym">Zooxanthella microadriatica</name>
    <dbReference type="NCBI Taxonomy" id="2951"/>
    <lineage>
        <taxon>Eukaryota</taxon>
        <taxon>Sar</taxon>
        <taxon>Alveolata</taxon>
        <taxon>Dinophyceae</taxon>
        <taxon>Suessiales</taxon>
        <taxon>Symbiodiniaceae</taxon>
        <taxon>Symbiodinium</taxon>
    </lineage>
</organism>
<reference evidence="5 6" key="1">
    <citation type="submission" date="2016-02" db="EMBL/GenBank/DDBJ databases">
        <title>Genome analysis of coral dinoflagellate symbionts highlights evolutionary adaptations to a symbiotic lifestyle.</title>
        <authorList>
            <person name="Aranda M."/>
            <person name="Li Y."/>
            <person name="Liew Y.J."/>
            <person name="Baumgarten S."/>
            <person name="Simakov O."/>
            <person name="Wilson M."/>
            <person name="Piel J."/>
            <person name="Ashoor H."/>
            <person name="Bougouffa S."/>
            <person name="Bajic V.B."/>
            <person name="Ryu T."/>
            <person name="Ravasi T."/>
            <person name="Bayer T."/>
            <person name="Micklem G."/>
            <person name="Kim H."/>
            <person name="Bhak J."/>
            <person name="Lajeunesse T.C."/>
            <person name="Voolstra C.R."/>
        </authorList>
    </citation>
    <scope>NUCLEOTIDE SEQUENCE [LARGE SCALE GENOMIC DNA]</scope>
    <source>
        <strain evidence="5 6">CCMP2467</strain>
    </source>
</reference>
<dbReference type="OrthoDB" id="194358at2759"/>
<keyword evidence="4" id="KW-0472">Membrane</keyword>
<dbReference type="InterPro" id="IPR036770">
    <property type="entry name" value="Ankyrin_rpt-contain_sf"/>
</dbReference>
<keyword evidence="4" id="KW-0812">Transmembrane</keyword>
<comment type="caution">
    <text evidence="5">The sequence shown here is derived from an EMBL/GenBank/DDBJ whole genome shotgun (WGS) entry which is preliminary data.</text>
</comment>
<dbReference type="PANTHER" id="PTHR24171">
    <property type="entry name" value="ANKYRIN REPEAT DOMAIN-CONTAINING PROTEIN 39-RELATED"/>
    <property type="match status" value="1"/>
</dbReference>
<dbReference type="PROSITE" id="PS50088">
    <property type="entry name" value="ANK_REPEAT"/>
    <property type="match status" value="2"/>
</dbReference>
<evidence type="ECO:0000256" key="3">
    <source>
        <dbReference type="PROSITE-ProRule" id="PRU00023"/>
    </source>
</evidence>
<keyword evidence="1" id="KW-0677">Repeat</keyword>
<proteinExistence type="predicted"/>
<sequence>MQLNRPLATWGLGDKLLPHSKARILSTLYTFAAAGPVYRLRGHGVPVMGTKETWERKGGAEECYCHDDAGGHGDDDDHDSQNDAAEDDAAERCYTAAADDADADAGAGAGAGAEMLIAMMVIMMMLIIMVTEVLLVSARNSDDHGGLFRGGSFAGCVAQGVNMMCSTSPGTSYDPKKYLQPLLGASACRQRLLCNGTVLFDDCSYEDIGMPEELQVLVVPYTGENPRELMTAVKEGNECEVRRALEKGIDPNIEELLSEHDFQAFTPLYCAALSGRLDLVKLLLDAGADKDQGGFSTPLVVASQKGHLDIVEYLIEAGADTQKAAEFGMTPINSASVGQQTPVMQYLLRVNREKQFASLCLGEEDNF</sequence>
<keyword evidence="4" id="KW-1133">Transmembrane helix</keyword>
<keyword evidence="6" id="KW-1185">Reference proteome</keyword>
<dbReference type="PROSITE" id="PS50297">
    <property type="entry name" value="ANK_REP_REGION"/>
    <property type="match status" value="2"/>
</dbReference>
<dbReference type="Gene3D" id="1.25.40.20">
    <property type="entry name" value="Ankyrin repeat-containing domain"/>
    <property type="match status" value="1"/>
</dbReference>
<keyword evidence="5" id="KW-0808">Transferase</keyword>
<evidence type="ECO:0000256" key="2">
    <source>
        <dbReference type="ARBA" id="ARBA00023043"/>
    </source>
</evidence>
<evidence type="ECO:0000256" key="4">
    <source>
        <dbReference type="SAM" id="Phobius"/>
    </source>
</evidence>
<feature type="repeat" description="ANK" evidence="3">
    <location>
        <begin position="294"/>
        <end position="326"/>
    </location>
</feature>
<dbReference type="GO" id="GO:0016740">
    <property type="term" value="F:transferase activity"/>
    <property type="evidence" value="ECO:0007669"/>
    <property type="project" value="UniProtKB-KW"/>
</dbReference>